<dbReference type="Gene3D" id="3.30.70.100">
    <property type="match status" value="1"/>
</dbReference>
<dbReference type="EMBL" id="JABBFX010000003">
    <property type="protein sequence ID" value="NML47202.1"/>
    <property type="molecule type" value="Genomic_DNA"/>
</dbReference>
<evidence type="ECO:0000313" key="2">
    <source>
        <dbReference type="EMBL" id="NML47202.1"/>
    </source>
</evidence>
<protein>
    <submittedName>
        <fullName evidence="2">EthD family reductase</fullName>
    </submittedName>
</protein>
<accession>A0A848HAX8</accession>
<dbReference type="SUPFAM" id="SSF54909">
    <property type="entry name" value="Dimeric alpha+beta barrel"/>
    <property type="match status" value="1"/>
</dbReference>
<evidence type="ECO:0000259" key="1">
    <source>
        <dbReference type="Pfam" id="PF07110"/>
    </source>
</evidence>
<evidence type="ECO:0000313" key="3">
    <source>
        <dbReference type="Proteomes" id="UP000541185"/>
    </source>
</evidence>
<dbReference type="AlphaFoldDB" id="A0A848HAX8"/>
<proteinExistence type="predicted"/>
<dbReference type="Pfam" id="PF07110">
    <property type="entry name" value="EthD"/>
    <property type="match status" value="1"/>
</dbReference>
<dbReference type="GO" id="GO:0016491">
    <property type="term" value="F:oxidoreductase activity"/>
    <property type="evidence" value="ECO:0007669"/>
    <property type="project" value="InterPro"/>
</dbReference>
<dbReference type="RefSeq" id="WP_169421489.1">
    <property type="nucleotide sequence ID" value="NZ_JABBFX010000003.1"/>
</dbReference>
<dbReference type="PANTHER" id="PTHR40260">
    <property type="entry name" value="BLR8190 PROTEIN"/>
    <property type="match status" value="1"/>
</dbReference>
<reference evidence="2 3" key="1">
    <citation type="submission" date="2020-04" db="EMBL/GenBank/DDBJ databases">
        <title>Ramlibacter sp. G-1-2-2 isolated from soil.</title>
        <authorList>
            <person name="Dahal R.H."/>
        </authorList>
    </citation>
    <scope>NUCLEOTIDE SEQUENCE [LARGE SCALE GENOMIC DNA]</scope>
    <source>
        <strain evidence="2 3">G-1-2-2</strain>
    </source>
</reference>
<dbReference type="Proteomes" id="UP000541185">
    <property type="component" value="Unassembled WGS sequence"/>
</dbReference>
<dbReference type="InterPro" id="IPR009799">
    <property type="entry name" value="EthD_dom"/>
</dbReference>
<dbReference type="InterPro" id="IPR011008">
    <property type="entry name" value="Dimeric_a/b-barrel"/>
</dbReference>
<name>A0A848HAX8_9BURK</name>
<dbReference type="NCBIfam" id="TIGR02118">
    <property type="entry name" value="EthD family reductase"/>
    <property type="match status" value="1"/>
</dbReference>
<dbReference type="PANTHER" id="PTHR40260:SF2">
    <property type="entry name" value="BLR8190 PROTEIN"/>
    <property type="match status" value="1"/>
</dbReference>
<gene>
    <name evidence="2" type="ORF">HHL11_25875</name>
</gene>
<comment type="caution">
    <text evidence="2">The sequence shown here is derived from an EMBL/GenBank/DDBJ whole genome shotgun (WGS) entry which is preliminary data.</text>
</comment>
<keyword evidence="3" id="KW-1185">Reference proteome</keyword>
<organism evidence="2 3">
    <name type="scientific">Ramlibacter agri</name>
    <dbReference type="NCBI Taxonomy" id="2728837"/>
    <lineage>
        <taxon>Bacteria</taxon>
        <taxon>Pseudomonadati</taxon>
        <taxon>Pseudomonadota</taxon>
        <taxon>Betaproteobacteria</taxon>
        <taxon>Burkholderiales</taxon>
        <taxon>Comamonadaceae</taxon>
        <taxon>Ramlibacter</taxon>
    </lineage>
</organism>
<sequence length="107" mass="11801">MIKLNVLYPYTEGGRFDHAYYRDKHMPFVAQKLGGACLYYSIDKGLAGAGPGAPTPYFGACSIFCESTDSLQKALAPVAKDIIGDIKNYTDTEPIMWISDVVVERSR</sequence>
<feature type="domain" description="EthD" evidence="1">
    <location>
        <begin position="18"/>
        <end position="92"/>
    </location>
</feature>